<organism evidence="3 4">
    <name type="scientific">Meripilus lineatus</name>
    <dbReference type="NCBI Taxonomy" id="2056292"/>
    <lineage>
        <taxon>Eukaryota</taxon>
        <taxon>Fungi</taxon>
        <taxon>Dikarya</taxon>
        <taxon>Basidiomycota</taxon>
        <taxon>Agaricomycotina</taxon>
        <taxon>Agaricomycetes</taxon>
        <taxon>Polyporales</taxon>
        <taxon>Meripilaceae</taxon>
        <taxon>Meripilus</taxon>
    </lineage>
</organism>
<accession>A0AAD5UT52</accession>
<feature type="region of interest" description="Disordered" evidence="1">
    <location>
        <begin position="136"/>
        <end position="190"/>
    </location>
</feature>
<name>A0AAD5UT52_9APHY</name>
<feature type="domain" description="Ribonuclease H1 N-terminal" evidence="2">
    <location>
        <begin position="31"/>
        <end position="75"/>
    </location>
</feature>
<evidence type="ECO:0000313" key="3">
    <source>
        <dbReference type="EMBL" id="KAJ3475970.1"/>
    </source>
</evidence>
<keyword evidence="4" id="KW-1185">Reference proteome</keyword>
<evidence type="ECO:0000259" key="2">
    <source>
        <dbReference type="Pfam" id="PF01693"/>
    </source>
</evidence>
<dbReference type="AlphaFoldDB" id="A0AAD5UT52"/>
<proteinExistence type="predicted"/>
<dbReference type="Proteomes" id="UP001212997">
    <property type="component" value="Unassembled WGS sequence"/>
</dbReference>
<evidence type="ECO:0000256" key="1">
    <source>
        <dbReference type="SAM" id="MobiDB-lite"/>
    </source>
</evidence>
<sequence>MDSCSDSAQTILTQVEACVHFSNVLLGHKIFYAVLNGRSGTSTIYLTWQDTYDDIFDTDYSRNKSFLTFLQALQFLLTKGGDTFAAQEQQILANRVFLDEFERMGIRDDNGEAEVPSPETSRRLSIISESSITNSNISAGQKHGSHRKTNRPGTNAIILSPQRSTQALRARARPIAGASSPQTAQNHIQN</sequence>
<dbReference type="Pfam" id="PF01693">
    <property type="entry name" value="Cauli_VI"/>
    <property type="match status" value="1"/>
</dbReference>
<comment type="caution">
    <text evidence="3">The sequence shown here is derived from an EMBL/GenBank/DDBJ whole genome shotgun (WGS) entry which is preliminary data.</text>
</comment>
<gene>
    <name evidence="3" type="ORF">NLI96_g11480</name>
</gene>
<reference evidence="3" key="1">
    <citation type="submission" date="2022-07" db="EMBL/GenBank/DDBJ databases">
        <title>Genome Sequence of Physisporinus lineatus.</title>
        <authorList>
            <person name="Buettner E."/>
        </authorList>
    </citation>
    <scope>NUCLEOTIDE SEQUENCE</scope>
    <source>
        <strain evidence="3">VT162</strain>
    </source>
</reference>
<dbReference type="EMBL" id="JANAWD010000771">
    <property type="protein sequence ID" value="KAJ3475970.1"/>
    <property type="molecule type" value="Genomic_DNA"/>
</dbReference>
<dbReference type="InterPro" id="IPR011320">
    <property type="entry name" value="RNase_H1_N"/>
</dbReference>
<evidence type="ECO:0000313" key="4">
    <source>
        <dbReference type="Proteomes" id="UP001212997"/>
    </source>
</evidence>
<protein>
    <recommendedName>
        <fullName evidence="2">Ribonuclease H1 N-terminal domain-containing protein</fullName>
    </recommendedName>
</protein>
<feature type="compositionally biased region" description="Polar residues" evidence="1">
    <location>
        <begin position="179"/>
        <end position="190"/>
    </location>
</feature>